<dbReference type="InterPro" id="IPR007462">
    <property type="entry name" value="COV1-like"/>
</dbReference>
<name>A0A9E7U910_9EURY</name>
<dbReference type="GeneID" id="74943084"/>
<dbReference type="RefSeq" id="WP_260591798.1">
    <property type="nucleotide sequence ID" value="NZ_CP104003.1"/>
</dbReference>
<keyword evidence="1" id="KW-1133">Transmembrane helix</keyword>
<keyword evidence="1" id="KW-0472">Membrane</keyword>
<dbReference type="PANTHER" id="PTHR31876">
    <property type="entry name" value="COV-LIKE PROTEIN 1"/>
    <property type="match status" value="1"/>
</dbReference>
<feature type="transmembrane region" description="Helical" evidence="1">
    <location>
        <begin position="57"/>
        <end position="78"/>
    </location>
</feature>
<evidence type="ECO:0000256" key="1">
    <source>
        <dbReference type="SAM" id="Phobius"/>
    </source>
</evidence>
<keyword evidence="1" id="KW-0812">Transmembrane</keyword>
<dbReference type="Pfam" id="PF04367">
    <property type="entry name" value="DUF502"/>
    <property type="match status" value="1"/>
</dbReference>
<protein>
    <submittedName>
        <fullName evidence="2">DUF502 domain-containing protein</fullName>
    </submittedName>
</protein>
<dbReference type="KEGG" id="ssai:N0B31_11640"/>
<sequence length="228" mass="24473">MEPRTALRNSLVTGLVLLAPLAVTVFVLQFVFTRLTRLLDPIVQTSEIQAVAANDLLVAQALSALLVVSVITLLGFLAQRSGGERVIDTVDRLFSLVPLVNVVYTGVRQVSDALSAGEGRYQRVVLVEYPRLDVLSLGFVTGDGPSEADAVAGEETEFVIVPHSPNPTAGQLIIVPSSNVHETDISVRRALRLLVTTGVAESEDELVELQGEVEDRTPHVDPVATDDD</sequence>
<organism evidence="2 3">
    <name type="scientific">Salinirubellus salinus</name>
    <dbReference type="NCBI Taxonomy" id="1364945"/>
    <lineage>
        <taxon>Archaea</taxon>
        <taxon>Methanobacteriati</taxon>
        <taxon>Methanobacteriota</taxon>
        <taxon>Stenosarchaea group</taxon>
        <taxon>Halobacteria</taxon>
        <taxon>Halobacteriales</taxon>
        <taxon>Natronomonadaceae</taxon>
        <taxon>Salinirubellus</taxon>
    </lineage>
</organism>
<evidence type="ECO:0000313" key="3">
    <source>
        <dbReference type="Proteomes" id="UP001057580"/>
    </source>
</evidence>
<dbReference type="Proteomes" id="UP001057580">
    <property type="component" value="Chromosome"/>
</dbReference>
<dbReference type="EMBL" id="CP104003">
    <property type="protein sequence ID" value="UWM52803.1"/>
    <property type="molecule type" value="Genomic_DNA"/>
</dbReference>
<reference evidence="2" key="1">
    <citation type="submission" date="2022-09" db="EMBL/GenBank/DDBJ databases">
        <title>Diverse halophilic archaea isolated from saline environments.</title>
        <authorList>
            <person name="Cui H.-L."/>
        </authorList>
    </citation>
    <scope>NUCLEOTIDE SEQUENCE</scope>
    <source>
        <strain evidence="2">ZS-35-S2</strain>
    </source>
</reference>
<proteinExistence type="predicted"/>
<dbReference type="PANTHER" id="PTHR31876:SF26">
    <property type="entry name" value="PROTEIN LIKE COV 2"/>
    <property type="match status" value="1"/>
</dbReference>
<evidence type="ECO:0000313" key="2">
    <source>
        <dbReference type="EMBL" id="UWM52803.1"/>
    </source>
</evidence>
<feature type="transmembrane region" description="Helical" evidence="1">
    <location>
        <begin position="12"/>
        <end position="32"/>
    </location>
</feature>
<dbReference type="AlphaFoldDB" id="A0A9E7U910"/>
<accession>A0A9E7U910</accession>
<gene>
    <name evidence="2" type="ORF">N0B31_11640</name>
</gene>
<keyword evidence="3" id="KW-1185">Reference proteome</keyword>